<dbReference type="PANTHER" id="PTHR22726">
    <property type="entry name" value="METALLOENDOPEPTIDASE OMA1"/>
    <property type="match status" value="1"/>
</dbReference>
<dbReference type="PANTHER" id="PTHR22726:SF1">
    <property type="entry name" value="METALLOENDOPEPTIDASE OMA1, MITOCHONDRIAL"/>
    <property type="match status" value="1"/>
</dbReference>
<reference evidence="1" key="1">
    <citation type="submission" date="2023-02" db="EMBL/GenBank/DDBJ databases">
        <title>Genome of toxic invasive species Heracleum sosnowskyi carries increased number of genes despite the absence of recent whole-genome duplications.</title>
        <authorList>
            <person name="Schelkunov M."/>
            <person name="Shtratnikova V."/>
            <person name="Makarenko M."/>
            <person name="Klepikova A."/>
            <person name="Omelchenko D."/>
            <person name="Novikova G."/>
            <person name="Obukhova E."/>
            <person name="Bogdanov V."/>
            <person name="Penin A."/>
            <person name="Logacheva M."/>
        </authorList>
    </citation>
    <scope>NUCLEOTIDE SEQUENCE</scope>
    <source>
        <strain evidence="1">Hsosn_3</strain>
        <tissue evidence="1">Leaf</tissue>
    </source>
</reference>
<dbReference type="EMBL" id="JAUIZM010000003">
    <property type="protein sequence ID" value="KAK1395385.1"/>
    <property type="molecule type" value="Genomic_DNA"/>
</dbReference>
<dbReference type="InterPro" id="IPR051156">
    <property type="entry name" value="Mito/Outer_Membr_Metalloprot"/>
</dbReference>
<organism evidence="1 2">
    <name type="scientific">Heracleum sosnowskyi</name>
    <dbReference type="NCBI Taxonomy" id="360622"/>
    <lineage>
        <taxon>Eukaryota</taxon>
        <taxon>Viridiplantae</taxon>
        <taxon>Streptophyta</taxon>
        <taxon>Embryophyta</taxon>
        <taxon>Tracheophyta</taxon>
        <taxon>Spermatophyta</taxon>
        <taxon>Magnoliopsida</taxon>
        <taxon>eudicotyledons</taxon>
        <taxon>Gunneridae</taxon>
        <taxon>Pentapetalae</taxon>
        <taxon>asterids</taxon>
        <taxon>campanulids</taxon>
        <taxon>Apiales</taxon>
        <taxon>Apiaceae</taxon>
        <taxon>Apioideae</taxon>
        <taxon>apioid superclade</taxon>
        <taxon>Tordylieae</taxon>
        <taxon>Tordyliinae</taxon>
        <taxon>Heracleum</taxon>
    </lineage>
</organism>
<accession>A0AAD8MYZ5</accession>
<evidence type="ECO:0000313" key="1">
    <source>
        <dbReference type="EMBL" id="KAK1395385.1"/>
    </source>
</evidence>
<comment type="caution">
    <text evidence="1">The sequence shown here is derived from an EMBL/GenBank/DDBJ whole genome shotgun (WGS) entry which is preliminary data.</text>
</comment>
<dbReference type="GO" id="GO:0051603">
    <property type="term" value="P:proteolysis involved in protein catabolic process"/>
    <property type="evidence" value="ECO:0007669"/>
    <property type="project" value="TreeGrafter"/>
</dbReference>
<sequence>MPKFFSKKDELRILSEEHPDSVRVKMIGEQIVEALESDLKAMKSENVSVAHLRGLEWEFVVGDMPVVGAYCLAGGKIVVYRAFLEQIKSNRCPKIDTKKL</sequence>
<proteinExistence type="predicted"/>
<dbReference type="GO" id="GO:0004222">
    <property type="term" value="F:metalloendopeptidase activity"/>
    <property type="evidence" value="ECO:0007669"/>
    <property type="project" value="TreeGrafter"/>
</dbReference>
<protein>
    <submittedName>
        <fullName evidence="1">Uncharacterized protein</fullName>
    </submittedName>
</protein>
<name>A0AAD8MYZ5_9APIA</name>
<dbReference type="GO" id="GO:0016020">
    <property type="term" value="C:membrane"/>
    <property type="evidence" value="ECO:0007669"/>
    <property type="project" value="TreeGrafter"/>
</dbReference>
<dbReference type="AlphaFoldDB" id="A0AAD8MYZ5"/>
<gene>
    <name evidence="1" type="ORF">POM88_014441</name>
</gene>
<reference evidence="1" key="2">
    <citation type="submission" date="2023-05" db="EMBL/GenBank/DDBJ databases">
        <authorList>
            <person name="Schelkunov M.I."/>
        </authorList>
    </citation>
    <scope>NUCLEOTIDE SEQUENCE</scope>
    <source>
        <strain evidence="1">Hsosn_3</strain>
        <tissue evidence="1">Leaf</tissue>
    </source>
</reference>
<keyword evidence="2" id="KW-1185">Reference proteome</keyword>
<evidence type="ECO:0000313" key="2">
    <source>
        <dbReference type="Proteomes" id="UP001237642"/>
    </source>
</evidence>
<dbReference type="Proteomes" id="UP001237642">
    <property type="component" value="Unassembled WGS sequence"/>
</dbReference>